<dbReference type="AlphaFoldDB" id="A0A437AK98"/>
<dbReference type="EMBL" id="RCSS01000513">
    <property type="protein sequence ID" value="RVD91476.1"/>
    <property type="molecule type" value="Genomic_DNA"/>
</dbReference>
<keyword evidence="2" id="KW-1185">Reference proteome</keyword>
<protein>
    <submittedName>
        <fullName evidence="1">Uncharacterized protein</fullName>
    </submittedName>
</protein>
<comment type="caution">
    <text evidence="1">The sequence shown here is derived from an EMBL/GenBank/DDBJ whole genome shotgun (WGS) entry which is preliminary data.</text>
</comment>
<evidence type="ECO:0000313" key="2">
    <source>
        <dbReference type="Proteomes" id="UP000282876"/>
    </source>
</evidence>
<organism evidence="1 2">
    <name type="scientific">Tubulinosema ratisbonensis</name>
    <dbReference type="NCBI Taxonomy" id="291195"/>
    <lineage>
        <taxon>Eukaryota</taxon>
        <taxon>Fungi</taxon>
        <taxon>Fungi incertae sedis</taxon>
        <taxon>Microsporidia</taxon>
        <taxon>Tubulinosematoidea</taxon>
        <taxon>Tubulinosematidae</taxon>
        <taxon>Tubulinosema</taxon>
    </lineage>
</organism>
<gene>
    <name evidence="1" type="ORF">TUBRATIS_20760</name>
</gene>
<evidence type="ECO:0000313" key="1">
    <source>
        <dbReference type="EMBL" id="RVD91476.1"/>
    </source>
</evidence>
<name>A0A437AK98_9MICR</name>
<proteinExistence type="predicted"/>
<dbReference type="VEuPathDB" id="MicrosporidiaDB:TUBRATIS_20760"/>
<accession>A0A437AK98</accession>
<sequence>MKMKNKTLKKEHKKIFRSKRPDLFYLNDKIKNLATQYKELCRQNLKLIDKILEKKAFLNEDILVDVNNKRNRIVIDEKTFYKFMRKEKCRNEKDELYFFYARIKQLNDYIQELKEILYFSDEKNRKKKLKLKHWFKIKFD</sequence>
<reference evidence="1 2" key="1">
    <citation type="submission" date="2018-10" db="EMBL/GenBank/DDBJ databases">
        <title>Draft genome sequence of the microsporidian Tubulinosema ratisbonensis.</title>
        <authorList>
            <person name="Polonais V."/>
            <person name="Peyretaillade E."/>
            <person name="Niehus S."/>
            <person name="Wawrzyniak I."/>
            <person name="Franchet A."/>
            <person name="Gaspin C."/>
            <person name="Reichstadt M."/>
            <person name="Belser C."/>
            <person name="Labadie K."/>
            <person name="Delbac F."/>
            <person name="Ferrandon D."/>
        </authorList>
    </citation>
    <scope>NUCLEOTIDE SEQUENCE [LARGE SCALE GENOMIC DNA]</scope>
    <source>
        <strain evidence="1 2">Franzen</strain>
    </source>
</reference>
<dbReference type="Proteomes" id="UP000282876">
    <property type="component" value="Unassembled WGS sequence"/>
</dbReference>